<dbReference type="EMBL" id="BGZK01000911">
    <property type="protein sequence ID" value="GBP64868.1"/>
    <property type="molecule type" value="Genomic_DNA"/>
</dbReference>
<dbReference type="PANTHER" id="PTHR47331">
    <property type="entry name" value="PHD-TYPE DOMAIN-CONTAINING PROTEIN"/>
    <property type="match status" value="1"/>
</dbReference>
<protein>
    <submittedName>
        <fullName evidence="1">Uncharacterized protein</fullName>
    </submittedName>
</protein>
<keyword evidence="2" id="KW-1185">Reference proteome</keyword>
<dbReference type="Proteomes" id="UP000299102">
    <property type="component" value="Unassembled WGS sequence"/>
</dbReference>
<comment type="caution">
    <text evidence="1">The sequence shown here is derived from an EMBL/GenBank/DDBJ whole genome shotgun (WGS) entry which is preliminary data.</text>
</comment>
<dbReference type="AlphaFoldDB" id="A0A4C1XN32"/>
<reference evidence="1 2" key="1">
    <citation type="journal article" date="2019" name="Commun. Biol.">
        <title>The bagworm genome reveals a unique fibroin gene that provides high tensile strength.</title>
        <authorList>
            <person name="Kono N."/>
            <person name="Nakamura H."/>
            <person name="Ohtoshi R."/>
            <person name="Tomita M."/>
            <person name="Numata K."/>
            <person name="Arakawa K."/>
        </authorList>
    </citation>
    <scope>NUCLEOTIDE SEQUENCE [LARGE SCALE GENOMIC DNA]</scope>
</reference>
<gene>
    <name evidence="1" type="ORF">EVAR_89947_1</name>
</gene>
<evidence type="ECO:0000313" key="2">
    <source>
        <dbReference type="Proteomes" id="UP000299102"/>
    </source>
</evidence>
<name>A0A4C1XN32_EUMVA</name>
<evidence type="ECO:0000313" key="1">
    <source>
        <dbReference type="EMBL" id="GBP64868.1"/>
    </source>
</evidence>
<dbReference type="Gene3D" id="3.30.420.10">
    <property type="entry name" value="Ribonuclease H-like superfamily/Ribonuclease H"/>
    <property type="match status" value="1"/>
</dbReference>
<accession>A0A4C1XN32</accession>
<dbReference type="InterPro" id="IPR036397">
    <property type="entry name" value="RNaseH_sf"/>
</dbReference>
<dbReference type="OrthoDB" id="5984724at2759"/>
<proteinExistence type="predicted"/>
<dbReference type="PANTHER" id="PTHR47331:SF1">
    <property type="entry name" value="GAG-LIKE PROTEIN"/>
    <property type="match status" value="1"/>
</dbReference>
<organism evidence="1 2">
    <name type="scientific">Eumeta variegata</name>
    <name type="common">Bagworm moth</name>
    <name type="synonym">Eumeta japonica</name>
    <dbReference type="NCBI Taxonomy" id="151549"/>
    <lineage>
        <taxon>Eukaryota</taxon>
        <taxon>Metazoa</taxon>
        <taxon>Ecdysozoa</taxon>
        <taxon>Arthropoda</taxon>
        <taxon>Hexapoda</taxon>
        <taxon>Insecta</taxon>
        <taxon>Pterygota</taxon>
        <taxon>Neoptera</taxon>
        <taxon>Endopterygota</taxon>
        <taxon>Lepidoptera</taxon>
        <taxon>Glossata</taxon>
        <taxon>Ditrysia</taxon>
        <taxon>Tineoidea</taxon>
        <taxon>Psychidae</taxon>
        <taxon>Oiketicinae</taxon>
        <taxon>Eumeta</taxon>
    </lineage>
</organism>
<dbReference type="STRING" id="151549.A0A4C1XN32"/>
<sequence length="146" mass="16943">MREQRRERESKTMLSDIDAKQVRQRKKIPLMADLRSYRVQEAKTFCHTGIDYAGPLYIIPYRRRGVQKLKAYVCLFVCLVTKAVHIELASDLNSLKRFLSRRSPVAADIVRGWRHDGGERVVRSGRVTLLLRVFDGRHLPTTLAFC</sequence>
<dbReference type="GO" id="GO:0003676">
    <property type="term" value="F:nucleic acid binding"/>
    <property type="evidence" value="ECO:0007669"/>
    <property type="project" value="InterPro"/>
</dbReference>